<name>A0A831XDB4_GEOME</name>
<organism evidence="2">
    <name type="scientific">Geobacter metallireducens</name>
    <dbReference type="NCBI Taxonomy" id="28232"/>
    <lineage>
        <taxon>Bacteria</taxon>
        <taxon>Pseudomonadati</taxon>
        <taxon>Thermodesulfobacteriota</taxon>
        <taxon>Desulfuromonadia</taxon>
        <taxon>Geobacterales</taxon>
        <taxon>Geobacteraceae</taxon>
        <taxon>Geobacter</taxon>
    </lineage>
</organism>
<feature type="chain" id="PRO_5032602236" evidence="1">
    <location>
        <begin position="25"/>
        <end position="319"/>
    </location>
</feature>
<dbReference type="InterPro" id="IPR007487">
    <property type="entry name" value="ABC_transpt-TYRBP-like"/>
</dbReference>
<evidence type="ECO:0000313" key="2">
    <source>
        <dbReference type="EMBL" id="HEN41349.1"/>
    </source>
</evidence>
<dbReference type="AlphaFoldDB" id="A0A831XDB4"/>
<dbReference type="Pfam" id="PF04392">
    <property type="entry name" value="ABC_sub_bind"/>
    <property type="match status" value="1"/>
</dbReference>
<comment type="caution">
    <text evidence="2">The sequence shown here is derived from an EMBL/GenBank/DDBJ whole genome shotgun (WGS) entry which is preliminary data.</text>
</comment>
<sequence length="319" mass="33981">MILKRLIYLLPVLISCVCATPSFATRKFVAAVLTSDMPRYKEAYRSFVKGLAAKGYGEGEVEFVTQTPNPDPISWANSVRKFNALKPDLLVTFGAPVTIAATQETNRLPIVFADVYGPVETGISSSMTKTGRNLCGVSSKVPMATLVKTMTAIRPVKTLGVLYNSRERGSYVQMQELKRLAAQQGFAVLEANVQVASGLDAALGHLLARTDCLFVSESSVVSRGMEKIVLRATDAGVPVISLAPEASEKGALVTLEVSPAEQGQLAAGHAAKILAGVKPGELPILTPRKVELVINMLSAKALGLQVPFKVLSNATKVIK</sequence>
<reference evidence="2" key="1">
    <citation type="journal article" date="2020" name="mSystems">
        <title>Genome- and Community-Level Interaction Insights into Carbon Utilization and Element Cycling Functions of Hydrothermarchaeota in Hydrothermal Sediment.</title>
        <authorList>
            <person name="Zhou Z."/>
            <person name="Liu Y."/>
            <person name="Xu W."/>
            <person name="Pan J."/>
            <person name="Luo Z.H."/>
            <person name="Li M."/>
        </authorList>
    </citation>
    <scope>NUCLEOTIDE SEQUENCE [LARGE SCALE GENOMIC DNA]</scope>
    <source>
        <strain evidence="2">SpSt-349</strain>
    </source>
</reference>
<dbReference type="PANTHER" id="PTHR35271:SF1">
    <property type="entry name" value="ABC TRANSPORTER, SUBSTRATE-BINDING LIPOPROTEIN"/>
    <property type="match status" value="1"/>
</dbReference>
<evidence type="ECO:0000256" key="1">
    <source>
        <dbReference type="SAM" id="SignalP"/>
    </source>
</evidence>
<dbReference type="Gene3D" id="3.40.50.2300">
    <property type="match status" value="2"/>
</dbReference>
<keyword evidence="1" id="KW-0732">Signal</keyword>
<gene>
    <name evidence="2" type="ORF">ENQ87_03075</name>
</gene>
<dbReference type="PANTHER" id="PTHR35271">
    <property type="entry name" value="ABC TRANSPORTER, SUBSTRATE-BINDING LIPOPROTEIN-RELATED"/>
    <property type="match status" value="1"/>
</dbReference>
<dbReference type="EMBL" id="DSOV01000009">
    <property type="protein sequence ID" value="HEN41349.1"/>
    <property type="molecule type" value="Genomic_DNA"/>
</dbReference>
<protein>
    <submittedName>
        <fullName evidence="2">ABC transporter substrate-binding protein</fullName>
    </submittedName>
</protein>
<dbReference type="PROSITE" id="PS51257">
    <property type="entry name" value="PROKAR_LIPOPROTEIN"/>
    <property type="match status" value="1"/>
</dbReference>
<dbReference type="CDD" id="cd06325">
    <property type="entry name" value="PBP1_ABC_unchar_transporter"/>
    <property type="match status" value="1"/>
</dbReference>
<feature type="signal peptide" evidence="1">
    <location>
        <begin position="1"/>
        <end position="24"/>
    </location>
</feature>
<accession>A0A831XDB4</accession>
<proteinExistence type="predicted"/>